<dbReference type="Proteomes" id="UP001291999">
    <property type="component" value="Unassembled WGS sequence"/>
</dbReference>
<organism evidence="6 7">
    <name type="scientific">Nocardioides renjunii</name>
    <dbReference type="NCBI Taxonomy" id="3095075"/>
    <lineage>
        <taxon>Bacteria</taxon>
        <taxon>Bacillati</taxon>
        <taxon>Actinomycetota</taxon>
        <taxon>Actinomycetes</taxon>
        <taxon>Propionibacteriales</taxon>
        <taxon>Nocardioidaceae</taxon>
        <taxon>Nocardioides</taxon>
    </lineage>
</organism>
<accession>A0ABU5K9A1</accession>
<dbReference type="NCBIfam" id="TIGR02635">
    <property type="entry name" value="RhaI_grampos"/>
    <property type="match status" value="1"/>
</dbReference>
<keyword evidence="4 6" id="KW-0413">Isomerase</keyword>
<proteinExistence type="predicted"/>
<dbReference type="GO" id="GO:0008740">
    <property type="term" value="F:L-rhamnose isomerase activity"/>
    <property type="evidence" value="ECO:0007669"/>
    <property type="project" value="UniProtKB-EC"/>
</dbReference>
<evidence type="ECO:0000256" key="2">
    <source>
        <dbReference type="ARBA" id="ARBA00022723"/>
    </source>
</evidence>
<evidence type="ECO:0000256" key="1">
    <source>
        <dbReference type="ARBA" id="ARBA00018232"/>
    </source>
</evidence>
<dbReference type="PANTHER" id="PTHR30268">
    <property type="entry name" value="L-RHAMNOSE ISOMERASE"/>
    <property type="match status" value="1"/>
</dbReference>
<reference evidence="6 7" key="1">
    <citation type="submission" date="2023-11" db="EMBL/GenBank/DDBJ databases">
        <title>Novel species in genus Nocardioides.</title>
        <authorList>
            <person name="Zhou H."/>
        </authorList>
    </citation>
    <scope>NUCLEOTIDE SEQUENCE [LARGE SCALE GENOMIC DNA]</scope>
    <source>
        <strain evidence="6 7">S-58</strain>
    </source>
</reference>
<dbReference type="Gene3D" id="3.20.20.150">
    <property type="entry name" value="Divalent-metal-dependent TIM barrel enzymes"/>
    <property type="match status" value="1"/>
</dbReference>
<dbReference type="InterPro" id="IPR013457">
    <property type="entry name" value="Rhamnose_iso-rel"/>
</dbReference>
<dbReference type="InterPro" id="IPR050337">
    <property type="entry name" value="L-rhamnose_isomerase"/>
</dbReference>
<dbReference type="PANTHER" id="PTHR30268:SF0">
    <property type="entry name" value="L-RHAMNOSE ISOMERASE"/>
    <property type="match status" value="1"/>
</dbReference>
<evidence type="ECO:0000313" key="7">
    <source>
        <dbReference type="Proteomes" id="UP001291999"/>
    </source>
</evidence>
<evidence type="ECO:0000256" key="5">
    <source>
        <dbReference type="ARBA" id="ARBA00023277"/>
    </source>
</evidence>
<dbReference type="RefSeq" id="WP_172268694.1">
    <property type="nucleotide sequence ID" value="NZ_JAXQPW010000001.1"/>
</dbReference>
<keyword evidence="3" id="KW-0464">Manganese</keyword>
<dbReference type="EMBL" id="JAXQPW010000001">
    <property type="protein sequence ID" value="MDZ5661545.1"/>
    <property type="molecule type" value="Genomic_DNA"/>
</dbReference>
<keyword evidence="7" id="KW-1185">Reference proteome</keyword>
<evidence type="ECO:0000256" key="4">
    <source>
        <dbReference type="ARBA" id="ARBA00023235"/>
    </source>
</evidence>
<dbReference type="InterPro" id="IPR036237">
    <property type="entry name" value="Xyl_isomerase-like_sf"/>
</dbReference>
<evidence type="ECO:0000256" key="3">
    <source>
        <dbReference type="ARBA" id="ARBA00023211"/>
    </source>
</evidence>
<dbReference type="InterPro" id="IPR001998">
    <property type="entry name" value="Xylose_isomerase"/>
</dbReference>
<evidence type="ECO:0000313" key="6">
    <source>
        <dbReference type="EMBL" id="MDZ5661545.1"/>
    </source>
</evidence>
<gene>
    <name evidence="6" type="primary">rhaI</name>
    <name evidence="6" type="ORF">SFC79_07185</name>
</gene>
<protein>
    <recommendedName>
        <fullName evidence="1">Xylose isomerase</fullName>
    </recommendedName>
</protein>
<keyword evidence="2" id="KW-0479">Metal-binding</keyword>
<keyword evidence="5" id="KW-0119">Carbohydrate metabolism</keyword>
<dbReference type="PROSITE" id="PS51415">
    <property type="entry name" value="XYLOSE_ISOMERASE"/>
    <property type="match status" value="1"/>
</dbReference>
<name>A0ABU5K9A1_9ACTN</name>
<dbReference type="SUPFAM" id="SSF51658">
    <property type="entry name" value="Xylose isomerase-like"/>
    <property type="match status" value="1"/>
</dbReference>
<comment type="caution">
    <text evidence="6">The sequence shown here is derived from an EMBL/GenBank/DDBJ whole genome shotgun (WGS) entry which is preliminary data.</text>
</comment>
<sequence length="392" mass="43403">MTTFSDISDRLGDLAIEVPSWAYGNSGTRFKVFGTPGTPRTVEEKVADAAAVHRFTGLAPTVALHIPWDVVDDFGTLSAYAKEQGVALGTINSNTFQDDDYKLGALTHTDPRVRQKAIDHHLACIDVMNRTGSRDLKIWLAEGTNYPGQGDMRARQDRLAEGLRTIYDQLSEDQRLVLEYKFFEPAFYHTDVPDWGTSYVHVAALGDRAKVCLDTGHHAPGTNIEFIVAQLLRLGKLGSFDFNSRFYADDDLIVGAADPFQLFRIMVEVIRGGGFGHQADGTPNDVALMLDQCHNIEDKIPGQIRSVLNVQEMTARALLLDTDALDEARSAGDVLLANEVFMDAFYTDVRRDLAAWREERGLPGDPMRAYLDSGYQQQIEADRVGGSQAGWN</sequence>